<dbReference type="EMBL" id="ML994663">
    <property type="protein sequence ID" value="KAF2179712.1"/>
    <property type="molecule type" value="Genomic_DNA"/>
</dbReference>
<protein>
    <submittedName>
        <fullName evidence="1">Uncharacterized protein</fullName>
    </submittedName>
</protein>
<evidence type="ECO:0000313" key="1">
    <source>
        <dbReference type="EMBL" id="KAF2179712.1"/>
    </source>
</evidence>
<name>A0A6A6DMV4_9PEZI</name>
<dbReference type="AlphaFoldDB" id="A0A6A6DMV4"/>
<evidence type="ECO:0000313" key="2">
    <source>
        <dbReference type="Proteomes" id="UP000800200"/>
    </source>
</evidence>
<keyword evidence="2" id="KW-1185">Reference proteome</keyword>
<dbReference type="Proteomes" id="UP000800200">
    <property type="component" value="Unassembled WGS sequence"/>
</dbReference>
<proteinExistence type="predicted"/>
<reference evidence="1" key="1">
    <citation type="journal article" date="2020" name="Stud. Mycol.">
        <title>101 Dothideomycetes genomes: a test case for predicting lifestyles and emergence of pathogens.</title>
        <authorList>
            <person name="Haridas S."/>
            <person name="Albert R."/>
            <person name="Binder M."/>
            <person name="Bloem J."/>
            <person name="Labutti K."/>
            <person name="Salamov A."/>
            <person name="Andreopoulos B."/>
            <person name="Baker S."/>
            <person name="Barry K."/>
            <person name="Bills G."/>
            <person name="Bluhm B."/>
            <person name="Cannon C."/>
            <person name="Castanera R."/>
            <person name="Culley D."/>
            <person name="Daum C."/>
            <person name="Ezra D."/>
            <person name="Gonzalez J."/>
            <person name="Henrissat B."/>
            <person name="Kuo A."/>
            <person name="Liang C."/>
            <person name="Lipzen A."/>
            <person name="Lutzoni F."/>
            <person name="Magnuson J."/>
            <person name="Mondo S."/>
            <person name="Nolan M."/>
            <person name="Ohm R."/>
            <person name="Pangilinan J."/>
            <person name="Park H.-J."/>
            <person name="Ramirez L."/>
            <person name="Alfaro M."/>
            <person name="Sun H."/>
            <person name="Tritt A."/>
            <person name="Yoshinaga Y."/>
            <person name="Zwiers L.-H."/>
            <person name="Turgeon B."/>
            <person name="Goodwin S."/>
            <person name="Spatafora J."/>
            <person name="Crous P."/>
            <person name="Grigoriev I."/>
        </authorList>
    </citation>
    <scope>NUCLEOTIDE SEQUENCE</scope>
    <source>
        <strain evidence="1">CBS 207.26</strain>
    </source>
</reference>
<accession>A0A6A6DMV4</accession>
<sequence length="81" mass="9405">MFDELASTSICPLLVVLLSPWDLRFIHPRLRRRCPQLRKRICCRWISQASFSSALQSCVSPWLCGGRAWRKHGTAQISLRH</sequence>
<gene>
    <name evidence="1" type="ORF">K469DRAFT_298741</name>
</gene>
<organism evidence="1 2">
    <name type="scientific">Zopfia rhizophila CBS 207.26</name>
    <dbReference type="NCBI Taxonomy" id="1314779"/>
    <lineage>
        <taxon>Eukaryota</taxon>
        <taxon>Fungi</taxon>
        <taxon>Dikarya</taxon>
        <taxon>Ascomycota</taxon>
        <taxon>Pezizomycotina</taxon>
        <taxon>Dothideomycetes</taxon>
        <taxon>Dothideomycetes incertae sedis</taxon>
        <taxon>Zopfiaceae</taxon>
        <taxon>Zopfia</taxon>
    </lineage>
</organism>